<keyword evidence="5 6" id="KW-0472">Membrane</keyword>
<dbReference type="GO" id="GO:0016020">
    <property type="term" value="C:membrane"/>
    <property type="evidence" value="ECO:0007669"/>
    <property type="project" value="UniProtKB-SubCell"/>
</dbReference>
<dbReference type="Pfam" id="PF00892">
    <property type="entry name" value="EamA"/>
    <property type="match status" value="1"/>
</dbReference>
<dbReference type="PANTHER" id="PTHR32322:SF2">
    <property type="entry name" value="EAMA DOMAIN-CONTAINING PROTEIN"/>
    <property type="match status" value="1"/>
</dbReference>
<feature type="transmembrane region" description="Helical" evidence="6">
    <location>
        <begin position="69"/>
        <end position="87"/>
    </location>
</feature>
<evidence type="ECO:0000313" key="9">
    <source>
        <dbReference type="Proteomes" id="UP000031197"/>
    </source>
</evidence>
<dbReference type="OrthoDB" id="9815120at2"/>
<keyword evidence="3 6" id="KW-0812">Transmembrane</keyword>
<dbReference type="RefSeq" id="WP_039216502.1">
    <property type="nucleotide sequence ID" value="NZ_JWLW01000003.1"/>
</dbReference>
<proteinExistence type="inferred from homology"/>
<feature type="domain" description="EamA" evidence="7">
    <location>
        <begin position="146"/>
        <end position="276"/>
    </location>
</feature>
<evidence type="ECO:0000256" key="3">
    <source>
        <dbReference type="ARBA" id="ARBA00022692"/>
    </source>
</evidence>
<dbReference type="AlphaFoldDB" id="A0A0B3YRZ6"/>
<evidence type="ECO:0000256" key="4">
    <source>
        <dbReference type="ARBA" id="ARBA00022989"/>
    </source>
</evidence>
<evidence type="ECO:0000259" key="7">
    <source>
        <dbReference type="Pfam" id="PF00892"/>
    </source>
</evidence>
<dbReference type="EMBL" id="JWLW01000003">
    <property type="protein sequence ID" value="KHT57437.1"/>
    <property type="molecule type" value="Genomic_DNA"/>
</dbReference>
<feature type="transmembrane region" description="Helical" evidence="6">
    <location>
        <begin position="40"/>
        <end position="57"/>
    </location>
</feature>
<comment type="subcellular location">
    <subcellularLocation>
        <location evidence="1">Membrane</location>
        <topology evidence="1">Multi-pass membrane protein</topology>
    </subcellularLocation>
</comment>
<evidence type="ECO:0000256" key="1">
    <source>
        <dbReference type="ARBA" id="ARBA00004141"/>
    </source>
</evidence>
<protein>
    <submittedName>
        <fullName evidence="8">Transporter</fullName>
    </submittedName>
</protein>
<feature type="transmembrane region" description="Helical" evidence="6">
    <location>
        <begin position="117"/>
        <end position="139"/>
    </location>
</feature>
<feature type="transmembrane region" description="Helical" evidence="6">
    <location>
        <begin position="93"/>
        <end position="110"/>
    </location>
</feature>
<dbReference type="InterPro" id="IPR037185">
    <property type="entry name" value="EmrE-like"/>
</dbReference>
<name>A0A0B3YRZ6_9ALTE</name>
<feature type="transmembrane region" description="Helical" evidence="6">
    <location>
        <begin position="175"/>
        <end position="199"/>
    </location>
</feature>
<dbReference type="SUPFAM" id="SSF103481">
    <property type="entry name" value="Multidrug resistance efflux transporter EmrE"/>
    <property type="match status" value="2"/>
</dbReference>
<dbReference type="InterPro" id="IPR050638">
    <property type="entry name" value="AA-Vitamin_Transporters"/>
</dbReference>
<feature type="transmembrane region" description="Helical" evidence="6">
    <location>
        <begin position="205"/>
        <end position="223"/>
    </location>
</feature>
<feature type="transmembrane region" description="Helical" evidence="6">
    <location>
        <begin position="261"/>
        <end position="279"/>
    </location>
</feature>
<feature type="transmembrane region" description="Helical" evidence="6">
    <location>
        <begin position="145"/>
        <end position="163"/>
    </location>
</feature>
<evidence type="ECO:0000313" key="8">
    <source>
        <dbReference type="EMBL" id="KHT57437.1"/>
    </source>
</evidence>
<keyword evidence="9" id="KW-1185">Reference proteome</keyword>
<accession>A0A0B3YRZ6</accession>
<gene>
    <name evidence="8" type="ORF">RJ41_02025</name>
</gene>
<sequence>MNQSFLLAIVAVLLAMVTIQSGASFAKQLFPIVGPEGTSALRAFFAALVLTIIFRPWRARLSAKGWRNVIFYGACLGAMNIIFYLAIERIPLGIGVALEFTGPLAVAFFSARKKRDFAWAILAVAGVCLLLPDIGGASAESLDPVGVILALTAGAFWAGYIVFGNKTGNEGSGGVTVTLGMLVAAICVVPIGVASQGIALLSPQAIFIGVAVGVFSSAIPYTLEMSAMRNMPKQTFSIMMSVEPAVAAIAAFIIIDETLTLSQWFAVALVVIATAGSSATQKQLPKQKQVETLS</sequence>
<comment type="similarity">
    <text evidence="2">Belongs to the EamA transporter family.</text>
</comment>
<dbReference type="Proteomes" id="UP000031197">
    <property type="component" value="Unassembled WGS sequence"/>
</dbReference>
<comment type="caution">
    <text evidence="8">The sequence shown here is derived from an EMBL/GenBank/DDBJ whole genome shotgun (WGS) entry which is preliminary data.</text>
</comment>
<feature type="transmembrane region" description="Helical" evidence="6">
    <location>
        <begin position="235"/>
        <end position="255"/>
    </location>
</feature>
<dbReference type="PANTHER" id="PTHR32322">
    <property type="entry name" value="INNER MEMBRANE TRANSPORTER"/>
    <property type="match status" value="1"/>
</dbReference>
<reference evidence="8 9" key="1">
    <citation type="submission" date="2014-12" db="EMBL/GenBank/DDBJ databases">
        <title>Genome sequencing of Alteromonas marina AD001.</title>
        <authorList>
            <person name="Adrian T.G.S."/>
            <person name="Chan K.G."/>
        </authorList>
    </citation>
    <scope>NUCLEOTIDE SEQUENCE [LARGE SCALE GENOMIC DNA]</scope>
    <source>
        <strain evidence="8 9">AD001</strain>
    </source>
</reference>
<organism evidence="8 9">
    <name type="scientific">Alteromonas marina</name>
    <dbReference type="NCBI Taxonomy" id="203795"/>
    <lineage>
        <taxon>Bacteria</taxon>
        <taxon>Pseudomonadati</taxon>
        <taxon>Pseudomonadota</taxon>
        <taxon>Gammaproteobacteria</taxon>
        <taxon>Alteromonadales</taxon>
        <taxon>Alteromonadaceae</taxon>
        <taxon>Alteromonas/Salinimonas group</taxon>
        <taxon>Alteromonas</taxon>
    </lineage>
</organism>
<evidence type="ECO:0000256" key="2">
    <source>
        <dbReference type="ARBA" id="ARBA00007362"/>
    </source>
</evidence>
<dbReference type="InterPro" id="IPR000620">
    <property type="entry name" value="EamA_dom"/>
</dbReference>
<keyword evidence="4 6" id="KW-1133">Transmembrane helix</keyword>
<evidence type="ECO:0000256" key="6">
    <source>
        <dbReference type="SAM" id="Phobius"/>
    </source>
</evidence>
<evidence type="ECO:0000256" key="5">
    <source>
        <dbReference type="ARBA" id="ARBA00023136"/>
    </source>
</evidence>